<evidence type="ECO:0000256" key="11">
    <source>
        <dbReference type="ARBA" id="ARBA00023012"/>
    </source>
</evidence>
<dbReference type="EC" id="2.7.13.3" evidence="4"/>
<dbReference type="GO" id="GO:0016036">
    <property type="term" value="P:cellular response to phosphate starvation"/>
    <property type="evidence" value="ECO:0007669"/>
    <property type="project" value="TreeGrafter"/>
</dbReference>
<dbReference type="InterPro" id="IPR005467">
    <property type="entry name" value="His_kinase_dom"/>
</dbReference>
<dbReference type="FunFam" id="1.10.287.130:FF:000001">
    <property type="entry name" value="Two-component sensor histidine kinase"/>
    <property type="match status" value="1"/>
</dbReference>
<accession>A0A8J2UG02</accession>
<evidence type="ECO:0000256" key="9">
    <source>
        <dbReference type="ARBA" id="ARBA00022777"/>
    </source>
</evidence>
<keyword evidence="11" id="KW-0902">Two-component regulatory system</keyword>
<dbReference type="SMART" id="SM00388">
    <property type="entry name" value="HisKA"/>
    <property type="match status" value="1"/>
</dbReference>
<dbReference type="FunFam" id="3.30.565.10:FF:000023">
    <property type="entry name" value="PAS domain-containing sensor histidine kinase"/>
    <property type="match status" value="1"/>
</dbReference>
<evidence type="ECO:0000256" key="1">
    <source>
        <dbReference type="ARBA" id="ARBA00000085"/>
    </source>
</evidence>
<evidence type="ECO:0000259" key="14">
    <source>
        <dbReference type="PROSITE" id="PS50109"/>
    </source>
</evidence>
<keyword evidence="9 15" id="KW-0418">Kinase</keyword>
<reference evidence="15" key="1">
    <citation type="journal article" date="2014" name="Int. J. Syst. Evol. Microbiol.">
        <title>Complete genome sequence of Corynebacterium casei LMG S-19264T (=DSM 44701T), isolated from a smear-ripened cheese.</title>
        <authorList>
            <consortium name="US DOE Joint Genome Institute (JGI-PGF)"/>
            <person name="Walter F."/>
            <person name="Albersmeier A."/>
            <person name="Kalinowski J."/>
            <person name="Ruckert C."/>
        </authorList>
    </citation>
    <scope>NUCLEOTIDE SEQUENCE</scope>
    <source>
        <strain evidence="15">CGMCC 1.15448</strain>
    </source>
</reference>
<feature type="transmembrane region" description="Helical" evidence="13">
    <location>
        <begin position="187"/>
        <end position="207"/>
    </location>
</feature>
<dbReference type="SUPFAM" id="SSF47384">
    <property type="entry name" value="Homodimeric domain of signal transducing histidine kinase"/>
    <property type="match status" value="1"/>
</dbReference>
<dbReference type="Gene3D" id="1.10.287.130">
    <property type="match status" value="1"/>
</dbReference>
<evidence type="ECO:0000256" key="10">
    <source>
        <dbReference type="ARBA" id="ARBA00022840"/>
    </source>
</evidence>
<feature type="transmembrane region" description="Helical" evidence="13">
    <location>
        <begin position="12"/>
        <end position="33"/>
    </location>
</feature>
<evidence type="ECO:0000256" key="5">
    <source>
        <dbReference type="ARBA" id="ARBA00022475"/>
    </source>
</evidence>
<keyword evidence="12 13" id="KW-0472">Membrane</keyword>
<reference evidence="15" key="2">
    <citation type="submission" date="2020-09" db="EMBL/GenBank/DDBJ databases">
        <authorList>
            <person name="Sun Q."/>
            <person name="Zhou Y."/>
        </authorList>
    </citation>
    <scope>NUCLEOTIDE SEQUENCE</scope>
    <source>
        <strain evidence="15">CGMCC 1.15448</strain>
    </source>
</reference>
<dbReference type="GO" id="GO:0005886">
    <property type="term" value="C:plasma membrane"/>
    <property type="evidence" value="ECO:0007669"/>
    <property type="project" value="UniProtKB-SubCell"/>
</dbReference>
<gene>
    <name evidence="15" type="ORF">GCM10011511_40320</name>
</gene>
<keyword evidence="13" id="KW-0812">Transmembrane</keyword>
<dbReference type="RefSeq" id="WP_188935065.1">
    <property type="nucleotide sequence ID" value="NZ_BMJC01000004.1"/>
</dbReference>
<dbReference type="Gene3D" id="6.10.340.10">
    <property type="match status" value="1"/>
</dbReference>
<evidence type="ECO:0000256" key="2">
    <source>
        <dbReference type="ARBA" id="ARBA00004236"/>
    </source>
</evidence>
<dbReference type="GO" id="GO:0004721">
    <property type="term" value="F:phosphoprotein phosphatase activity"/>
    <property type="evidence" value="ECO:0007669"/>
    <property type="project" value="TreeGrafter"/>
</dbReference>
<dbReference type="Gene3D" id="3.30.565.10">
    <property type="entry name" value="Histidine kinase-like ATPase, C-terminal domain"/>
    <property type="match status" value="1"/>
</dbReference>
<keyword evidence="7" id="KW-0808">Transferase</keyword>
<dbReference type="EMBL" id="BMJC01000004">
    <property type="protein sequence ID" value="GGB12625.1"/>
    <property type="molecule type" value="Genomic_DNA"/>
</dbReference>
<dbReference type="InterPro" id="IPR004358">
    <property type="entry name" value="Sig_transdc_His_kin-like_C"/>
</dbReference>
<name>A0A8J2UG02_9BACT</name>
<dbReference type="PRINTS" id="PR00344">
    <property type="entry name" value="BCTRLSENSOR"/>
</dbReference>
<evidence type="ECO:0000256" key="12">
    <source>
        <dbReference type="ARBA" id="ARBA00023136"/>
    </source>
</evidence>
<organism evidence="15 16">
    <name type="scientific">Puia dinghuensis</name>
    <dbReference type="NCBI Taxonomy" id="1792502"/>
    <lineage>
        <taxon>Bacteria</taxon>
        <taxon>Pseudomonadati</taxon>
        <taxon>Bacteroidota</taxon>
        <taxon>Chitinophagia</taxon>
        <taxon>Chitinophagales</taxon>
        <taxon>Chitinophagaceae</taxon>
        <taxon>Puia</taxon>
    </lineage>
</organism>
<dbReference type="InterPro" id="IPR036097">
    <property type="entry name" value="HisK_dim/P_sf"/>
</dbReference>
<dbReference type="CDD" id="cd00082">
    <property type="entry name" value="HisKA"/>
    <property type="match status" value="1"/>
</dbReference>
<dbReference type="Pfam" id="PF02518">
    <property type="entry name" value="HATPase_c"/>
    <property type="match status" value="1"/>
</dbReference>
<evidence type="ECO:0000256" key="7">
    <source>
        <dbReference type="ARBA" id="ARBA00022679"/>
    </source>
</evidence>
<dbReference type="GO" id="GO:0005524">
    <property type="term" value="F:ATP binding"/>
    <property type="evidence" value="ECO:0007669"/>
    <property type="project" value="UniProtKB-KW"/>
</dbReference>
<dbReference type="InterPro" id="IPR050351">
    <property type="entry name" value="BphY/WalK/GraS-like"/>
</dbReference>
<evidence type="ECO:0000256" key="13">
    <source>
        <dbReference type="SAM" id="Phobius"/>
    </source>
</evidence>
<comment type="catalytic activity">
    <reaction evidence="1">
        <text>ATP + protein L-histidine = ADP + protein N-phospho-L-histidine.</text>
        <dbReference type="EC" id="2.7.13.3"/>
    </reaction>
</comment>
<keyword evidence="16" id="KW-1185">Reference proteome</keyword>
<dbReference type="CDD" id="cd00075">
    <property type="entry name" value="HATPase"/>
    <property type="match status" value="1"/>
</dbReference>
<dbReference type="PANTHER" id="PTHR45453">
    <property type="entry name" value="PHOSPHATE REGULON SENSOR PROTEIN PHOR"/>
    <property type="match status" value="1"/>
</dbReference>
<evidence type="ECO:0000313" key="15">
    <source>
        <dbReference type="EMBL" id="GGB12625.1"/>
    </source>
</evidence>
<dbReference type="InterPro" id="IPR003594">
    <property type="entry name" value="HATPase_dom"/>
</dbReference>
<evidence type="ECO:0000256" key="6">
    <source>
        <dbReference type="ARBA" id="ARBA00022553"/>
    </source>
</evidence>
<dbReference type="Pfam" id="PF00512">
    <property type="entry name" value="HisKA"/>
    <property type="match status" value="1"/>
</dbReference>
<keyword evidence="13" id="KW-1133">Transmembrane helix</keyword>
<dbReference type="InterPro" id="IPR003661">
    <property type="entry name" value="HisK_dim/P_dom"/>
</dbReference>
<keyword evidence="5" id="KW-1003">Cell membrane</keyword>
<feature type="domain" description="Histidine kinase" evidence="14">
    <location>
        <begin position="272"/>
        <end position="491"/>
    </location>
</feature>
<comment type="caution">
    <text evidence="15">The sequence shown here is derived from an EMBL/GenBank/DDBJ whole genome shotgun (WGS) entry which is preliminary data.</text>
</comment>
<evidence type="ECO:0000256" key="8">
    <source>
        <dbReference type="ARBA" id="ARBA00022741"/>
    </source>
</evidence>
<dbReference type="InterPro" id="IPR036890">
    <property type="entry name" value="HATPase_C_sf"/>
</dbReference>
<evidence type="ECO:0000256" key="4">
    <source>
        <dbReference type="ARBA" id="ARBA00012438"/>
    </source>
</evidence>
<dbReference type="GO" id="GO:0000155">
    <property type="term" value="F:phosphorelay sensor kinase activity"/>
    <property type="evidence" value="ECO:0007669"/>
    <property type="project" value="InterPro"/>
</dbReference>
<protein>
    <recommendedName>
        <fullName evidence="4">histidine kinase</fullName>
        <ecNumber evidence="4">2.7.13.3</ecNumber>
    </recommendedName>
</protein>
<dbReference type="Proteomes" id="UP000607559">
    <property type="component" value="Unassembled WGS sequence"/>
</dbReference>
<dbReference type="PROSITE" id="PS50109">
    <property type="entry name" value="HIS_KIN"/>
    <property type="match status" value="1"/>
</dbReference>
<sequence length="491" mass="54555">MPLSSIKNNMLFWKITTVFTSLLIVLGITYVVIASWMSKRNFNAINEQLYGDVAAHLTRMTKPLKDGKPDTAVTHDIIHSIMVINPSVEVYLLDTTGKIIDFVVPDKSVKTSRVDLAPIEQYLKDGAYTYVTGDNPKNPGEKTIFSAAPIFDQGRLEGYVYAILASEKQASISAALNRHFLHSLGTVLFYATLLVAFLVGTITFFLITDSICKISAIVMRFKDGDHKARIQGYAKGNLGVLTSTFNEMADTIVSNMNKLTEMDRLRQELIANVSHDLRSPLAITQGYVETLVIKGDTLSNEERKRYLSIVMSSLKKLSHLVEQLFEYSKLEANQVQPMKEAFLLTELVSDILMKYDILAKKKGISFSAEAREDLPPVFADIALVERAIQNLIDNALKFTPEGGKITITLQDRGSALEIAIADTGIGIPLNDQLYIFDRYKKFPAHEMRNAEGSGLGLAIVKKIIELHHATINVKSAPGMGTTFWFQLPINA</sequence>
<proteinExistence type="predicted"/>
<dbReference type="AlphaFoldDB" id="A0A8J2UG02"/>
<keyword evidence="8" id="KW-0547">Nucleotide-binding</keyword>
<dbReference type="SMART" id="SM00387">
    <property type="entry name" value="HATPase_c"/>
    <property type="match status" value="1"/>
</dbReference>
<keyword evidence="6" id="KW-0597">Phosphoprotein</keyword>
<evidence type="ECO:0000256" key="3">
    <source>
        <dbReference type="ARBA" id="ARBA00004314"/>
    </source>
</evidence>
<dbReference type="SUPFAM" id="SSF55874">
    <property type="entry name" value="ATPase domain of HSP90 chaperone/DNA topoisomerase II/histidine kinase"/>
    <property type="match status" value="1"/>
</dbReference>
<dbReference type="PANTHER" id="PTHR45453:SF1">
    <property type="entry name" value="PHOSPHATE REGULON SENSOR PROTEIN PHOR"/>
    <property type="match status" value="1"/>
</dbReference>
<dbReference type="GO" id="GO:0045121">
    <property type="term" value="C:membrane raft"/>
    <property type="evidence" value="ECO:0007669"/>
    <property type="project" value="UniProtKB-SubCell"/>
</dbReference>
<dbReference type="CDD" id="cd06225">
    <property type="entry name" value="HAMP"/>
    <property type="match status" value="1"/>
</dbReference>
<comment type="subcellular location">
    <subcellularLocation>
        <location evidence="2">Cell membrane</location>
    </subcellularLocation>
    <subcellularLocation>
        <location evidence="3">Membrane raft</location>
        <topology evidence="3">Multi-pass membrane protein</topology>
    </subcellularLocation>
</comment>
<evidence type="ECO:0000313" key="16">
    <source>
        <dbReference type="Proteomes" id="UP000607559"/>
    </source>
</evidence>
<keyword evidence="10" id="KW-0067">ATP-binding</keyword>